<dbReference type="EMBL" id="JAAKZH010000005">
    <property type="protein sequence ID" value="NGO65298.1"/>
    <property type="molecule type" value="Genomic_DNA"/>
</dbReference>
<keyword evidence="4 5" id="KW-0119">Carbohydrate metabolism</keyword>
<dbReference type="GO" id="GO:0033499">
    <property type="term" value="P:galactose catabolic process via UDP-galactose, Leloir pathway"/>
    <property type="evidence" value="ECO:0007669"/>
    <property type="project" value="TreeGrafter"/>
</dbReference>
<keyword evidence="3 5" id="KW-0413">Isomerase</keyword>
<dbReference type="Gene3D" id="2.70.98.10">
    <property type="match status" value="1"/>
</dbReference>
<dbReference type="CDD" id="cd09019">
    <property type="entry name" value="galactose_mutarotase_like"/>
    <property type="match status" value="1"/>
</dbReference>
<feature type="active site" description="Proton acceptor" evidence="6">
    <location>
        <position position="301"/>
    </location>
</feature>
<dbReference type="PIRSF" id="PIRSF005096">
    <property type="entry name" value="GALM"/>
    <property type="match status" value="1"/>
</dbReference>
<protein>
    <recommendedName>
        <fullName evidence="5">Aldose 1-epimerase</fullName>
        <ecNumber evidence="5">5.1.3.3</ecNumber>
    </recommendedName>
</protein>
<evidence type="ECO:0000256" key="7">
    <source>
        <dbReference type="PIRSR" id="PIRSR005096-2"/>
    </source>
</evidence>
<feature type="binding site" evidence="7">
    <location>
        <position position="236"/>
    </location>
    <ligand>
        <name>beta-D-galactose</name>
        <dbReference type="ChEBI" id="CHEBI:27667"/>
    </ligand>
</feature>
<dbReference type="PANTHER" id="PTHR10091:SF49">
    <property type="entry name" value="ALDOSE 1-EPIMERASE"/>
    <property type="match status" value="1"/>
</dbReference>
<feature type="binding site" evidence="8">
    <location>
        <begin position="74"/>
        <end position="75"/>
    </location>
    <ligand>
        <name>beta-D-galactose</name>
        <dbReference type="ChEBI" id="CHEBI:27667"/>
    </ligand>
</feature>
<dbReference type="PANTHER" id="PTHR10091">
    <property type="entry name" value="ALDOSE-1-EPIMERASE"/>
    <property type="match status" value="1"/>
</dbReference>
<name>A0A6M1SAE4_9HYPH</name>
<dbReference type="UniPathway" id="UPA00242"/>
<dbReference type="SUPFAM" id="SSF74650">
    <property type="entry name" value="Galactose mutarotase-like"/>
    <property type="match status" value="1"/>
</dbReference>
<dbReference type="InterPro" id="IPR008183">
    <property type="entry name" value="Aldose_1/G6P_1-epimerase"/>
</dbReference>
<keyword evidence="10" id="KW-1185">Reference proteome</keyword>
<feature type="active site" description="Proton donor" evidence="6">
    <location>
        <position position="172"/>
    </location>
</feature>
<dbReference type="Pfam" id="PF01263">
    <property type="entry name" value="Aldose_epim"/>
    <property type="match status" value="1"/>
</dbReference>
<dbReference type="GO" id="GO:0006006">
    <property type="term" value="P:glucose metabolic process"/>
    <property type="evidence" value="ECO:0007669"/>
    <property type="project" value="TreeGrafter"/>
</dbReference>
<sequence length="336" mass="36860">MQKEIFGQTANGETVERVTLSGGGLTARIMTYGASIQDLRLDGHAAPLVLGFDRLEDYERHSPYFGATPGRCSNRIAGGAFTLDGKPYQLERNENDLNHLHGGSDGIAKRNWQIIGLSSNSVTLAITDPDGRAGYPGNCRITATYRLRDEGVLSVVYESETDQPTLANICQHAYFNLDGSADILGHDLMIAADHYLPVDDVLIPTGEIRPVEGTPFDFRDMHPIRREIDGAQVPYDHNFCLSPTRTPKRSVALARSINSGVTMEVRTTEPGVQFYAGVYIDIPVPGLDGKTYGPYAGFCLETQVWPDAINHAGFPSAVLRPGEVLRQETDYVFSRI</sequence>
<evidence type="ECO:0000256" key="5">
    <source>
        <dbReference type="PIRNR" id="PIRNR005096"/>
    </source>
</evidence>
<proteinExistence type="inferred from homology"/>
<dbReference type="GO" id="GO:0030246">
    <property type="term" value="F:carbohydrate binding"/>
    <property type="evidence" value="ECO:0007669"/>
    <property type="project" value="InterPro"/>
</dbReference>
<organism evidence="9 10">
    <name type="scientific">Rhizobium daejeonense</name>
    <dbReference type="NCBI Taxonomy" id="240521"/>
    <lineage>
        <taxon>Bacteria</taxon>
        <taxon>Pseudomonadati</taxon>
        <taxon>Pseudomonadota</taxon>
        <taxon>Alphaproteobacteria</taxon>
        <taxon>Hyphomicrobiales</taxon>
        <taxon>Rhizobiaceae</taxon>
        <taxon>Rhizobium/Agrobacterium group</taxon>
        <taxon>Rhizobium</taxon>
    </lineage>
</organism>
<gene>
    <name evidence="9" type="ORF">G6N76_16630</name>
</gene>
<comment type="caution">
    <text evidence="9">The sequence shown here is derived from an EMBL/GenBank/DDBJ whole genome shotgun (WGS) entry which is preliminary data.</text>
</comment>
<evidence type="ECO:0000313" key="9">
    <source>
        <dbReference type="EMBL" id="NGO65298.1"/>
    </source>
</evidence>
<evidence type="ECO:0000256" key="8">
    <source>
        <dbReference type="PIRSR" id="PIRSR005096-3"/>
    </source>
</evidence>
<comment type="similarity">
    <text evidence="2 5">Belongs to the aldose epimerase family.</text>
</comment>
<dbReference type="Proteomes" id="UP000477849">
    <property type="component" value="Unassembled WGS sequence"/>
</dbReference>
<evidence type="ECO:0000256" key="3">
    <source>
        <dbReference type="ARBA" id="ARBA00023235"/>
    </source>
</evidence>
<dbReference type="EC" id="5.1.3.3" evidence="5"/>
<evidence type="ECO:0000256" key="4">
    <source>
        <dbReference type="ARBA" id="ARBA00023277"/>
    </source>
</evidence>
<dbReference type="AlphaFoldDB" id="A0A6M1SAE4"/>
<dbReference type="NCBIfam" id="NF008277">
    <property type="entry name" value="PRK11055.1"/>
    <property type="match status" value="1"/>
</dbReference>
<reference evidence="9 10" key="1">
    <citation type="submission" date="2020-02" db="EMBL/GenBank/DDBJ databases">
        <title>Genome sequence of the type strain CCBAU10050 of Rhizobium daejeonense.</title>
        <authorList>
            <person name="Gao J."/>
            <person name="Sun J."/>
        </authorList>
    </citation>
    <scope>NUCLEOTIDE SEQUENCE [LARGE SCALE GENOMIC DNA]</scope>
    <source>
        <strain evidence="9 10">CCBAU10050</strain>
    </source>
</reference>
<evidence type="ECO:0000256" key="2">
    <source>
        <dbReference type="ARBA" id="ARBA00006206"/>
    </source>
</evidence>
<dbReference type="InterPro" id="IPR047215">
    <property type="entry name" value="Galactose_mutarotase-like"/>
</dbReference>
<comment type="catalytic activity">
    <reaction evidence="5">
        <text>alpha-D-glucose = beta-D-glucose</text>
        <dbReference type="Rhea" id="RHEA:10264"/>
        <dbReference type="ChEBI" id="CHEBI:15903"/>
        <dbReference type="ChEBI" id="CHEBI:17925"/>
        <dbReference type="EC" id="5.1.3.3"/>
    </reaction>
</comment>
<dbReference type="InterPro" id="IPR011013">
    <property type="entry name" value="Gal_mutarotase_sf_dom"/>
</dbReference>
<evidence type="ECO:0000256" key="6">
    <source>
        <dbReference type="PIRSR" id="PIRSR005096-1"/>
    </source>
</evidence>
<comment type="pathway">
    <text evidence="1 5">Carbohydrate metabolism; hexose metabolism.</text>
</comment>
<accession>A0A6M1SAE4</accession>
<evidence type="ECO:0000313" key="10">
    <source>
        <dbReference type="Proteomes" id="UP000477849"/>
    </source>
</evidence>
<evidence type="ECO:0000256" key="1">
    <source>
        <dbReference type="ARBA" id="ARBA00005028"/>
    </source>
</evidence>
<dbReference type="InterPro" id="IPR015443">
    <property type="entry name" value="Aldose_1-epimerase"/>
</dbReference>
<dbReference type="RefSeq" id="WP_163902247.1">
    <property type="nucleotide sequence ID" value="NZ_CP048427.1"/>
</dbReference>
<feature type="binding site" evidence="8">
    <location>
        <begin position="172"/>
        <end position="174"/>
    </location>
    <ligand>
        <name>beta-D-galactose</name>
        <dbReference type="ChEBI" id="CHEBI:27667"/>
    </ligand>
</feature>
<dbReference type="InterPro" id="IPR014718">
    <property type="entry name" value="GH-type_carb-bd"/>
</dbReference>
<dbReference type="GO" id="GO:0004034">
    <property type="term" value="F:aldose 1-epimerase activity"/>
    <property type="evidence" value="ECO:0007669"/>
    <property type="project" value="UniProtKB-EC"/>
</dbReference>